<accession>I2GYP8</accession>
<evidence type="ECO:0000256" key="3">
    <source>
        <dbReference type="ARBA" id="ARBA00022552"/>
    </source>
</evidence>
<keyword evidence="10" id="KW-1185">Reference proteome</keyword>
<dbReference type="PROSITE" id="PS50294">
    <property type="entry name" value="WD_REPEATS_REGION"/>
    <property type="match status" value="1"/>
</dbReference>
<dbReference type="GO" id="GO:2000234">
    <property type="term" value="P:positive regulation of rRNA processing"/>
    <property type="evidence" value="ECO:0007669"/>
    <property type="project" value="TreeGrafter"/>
</dbReference>
<dbReference type="GO" id="GO:0034455">
    <property type="term" value="C:t-UTP complex"/>
    <property type="evidence" value="ECO:0007669"/>
    <property type="project" value="EnsemblFungi"/>
</dbReference>
<evidence type="ECO:0000256" key="8">
    <source>
        <dbReference type="PROSITE-ProRule" id="PRU00221"/>
    </source>
</evidence>
<evidence type="ECO:0000256" key="5">
    <source>
        <dbReference type="ARBA" id="ARBA00022737"/>
    </source>
</evidence>
<reference evidence="9 10" key="1">
    <citation type="journal article" date="2011" name="Proc. Natl. Acad. Sci. U.S.A.">
        <title>Evolutionary erosion of yeast sex chromosomes by mating-type switching accidents.</title>
        <authorList>
            <person name="Gordon J.L."/>
            <person name="Armisen D."/>
            <person name="Proux-Wera E."/>
            <person name="Oheigeartaigh S.S."/>
            <person name="Byrne K.P."/>
            <person name="Wolfe K.H."/>
        </authorList>
    </citation>
    <scope>NUCLEOTIDE SEQUENCE [LARGE SCALE GENOMIC DNA]</scope>
    <source>
        <strain evidence="10">ATCC 34711 / CBS 6284 / DSM 70876 / NBRC 10599 / NRRL Y-10934 / UCD 77-7</strain>
    </source>
</reference>
<evidence type="ECO:0000313" key="9">
    <source>
        <dbReference type="EMBL" id="CCH59250.1"/>
    </source>
</evidence>
<proteinExistence type="predicted"/>
<dbReference type="GeneID" id="14494000"/>
<evidence type="ECO:0000256" key="2">
    <source>
        <dbReference type="ARBA" id="ARBA00022517"/>
    </source>
</evidence>
<dbReference type="PANTHER" id="PTHR44215:SF1">
    <property type="entry name" value="WD REPEAT-CONTAINING PROTEIN 75"/>
    <property type="match status" value="1"/>
</dbReference>
<dbReference type="InterPro" id="IPR036322">
    <property type="entry name" value="WD40_repeat_dom_sf"/>
</dbReference>
<keyword evidence="3" id="KW-0698">rRNA processing</keyword>
<dbReference type="PANTHER" id="PTHR44215">
    <property type="entry name" value="WD REPEAT-CONTAINING PROTEIN 75"/>
    <property type="match status" value="1"/>
</dbReference>
<dbReference type="FunCoup" id="I2GYP8">
    <property type="interactions" value="481"/>
</dbReference>
<dbReference type="GO" id="GO:0033553">
    <property type="term" value="C:rDNA heterochromatin"/>
    <property type="evidence" value="ECO:0007669"/>
    <property type="project" value="EnsemblFungi"/>
</dbReference>
<dbReference type="HOGENOM" id="CLU_348179_0_0_1"/>
<dbReference type="SMART" id="SM00320">
    <property type="entry name" value="WD40"/>
    <property type="match status" value="2"/>
</dbReference>
<dbReference type="AlphaFoldDB" id="I2GYP8"/>
<dbReference type="eggNOG" id="KOG1963">
    <property type="taxonomic scope" value="Eukaryota"/>
</dbReference>
<dbReference type="GO" id="GO:0034511">
    <property type="term" value="F:U3 snoRNA binding"/>
    <property type="evidence" value="ECO:0007669"/>
    <property type="project" value="EnsemblFungi"/>
</dbReference>
<evidence type="ECO:0000256" key="1">
    <source>
        <dbReference type="ARBA" id="ARBA00004604"/>
    </source>
</evidence>
<dbReference type="RefSeq" id="XP_004178769.1">
    <property type="nucleotide sequence ID" value="XM_004178721.1"/>
</dbReference>
<dbReference type="InterPro" id="IPR001680">
    <property type="entry name" value="WD40_rpt"/>
</dbReference>
<feature type="repeat" description="WD" evidence="8">
    <location>
        <begin position="293"/>
        <end position="328"/>
    </location>
</feature>
<evidence type="ECO:0000256" key="7">
    <source>
        <dbReference type="ARBA" id="ARBA00023242"/>
    </source>
</evidence>
<keyword evidence="7" id="KW-0539">Nucleus</keyword>
<dbReference type="OMA" id="KWHIDSV"/>
<keyword evidence="2" id="KW-0690">Ribosome biogenesis</keyword>
<comment type="subcellular location">
    <subcellularLocation>
        <location evidence="1">Nucleus</location>
        <location evidence="1">Nucleolus</location>
    </subcellularLocation>
</comment>
<name>I2GYP8_HENB6</name>
<organism evidence="9 10">
    <name type="scientific">Henningerozyma blattae (strain ATCC 34711 / CBS 6284 / DSM 70876 / NBRC 10599 / NRRL Y-10934 / UCD 77-7)</name>
    <name type="common">Yeast</name>
    <name type="synonym">Tetrapisispora blattae</name>
    <dbReference type="NCBI Taxonomy" id="1071380"/>
    <lineage>
        <taxon>Eukaryota</taxon>
        <taxon>Fungi</taxon>
        <taxon>Dikarya</taxon>
        <taxon>Ascomycota</taxon>
        <taxon>Saccharomycotina</taxon>
        <taxon>Saccharomycetes</taxon>
        <taxon>Saccharomycetales</taxon>
        <taxon>Saccharomycetaceae</taxon>
        <taxon>Henningerozyma</taxon>
    </lineage>
</organism>
<dbReference type="GO" id="GO:0032040">
    <property type="term" value="C:small-subunit processome"/>
    <property type="evidence" value="ECO:0007669"/>
    <property type="project" value="EnsemblFungi"/>
</dbReference>
<dbReference type="STRING" id="1071380.I2GYP8"/>
<dbReference type="InParanoid" id="I2GYP8"/>
<gene>
    <name evidence="9" type="primary">TBLA0B04120</name>
    <name evidence="9" type="ORF">TBLA_0B04120</name>
</gene>
<dbReference type="SUPFAM" id="SSF50978">
    <property type="entry name" value="WD40 repeat-like"/>
    <property type="match status" value="2"/>
</dbReference>
<dbReference type="GO" id="GO:0045943">
    <property type="term" value="P:positive regulation of transcription by RNA polymerase I"/>
    <property type="evidence" value="ECO:0007669"/>
    <property type="project" value="EnsemblFungi"/>
</dbReference>
<dbReference type="PROSITE" id="PS50082">
    <property type="entry name" value="WD_REPEATS_2"/>
    <property type="match status" value="1"/>
</dbReference>
<keyword evidence="4 8" id="KW-0853">WD repeat</keyword>
<dbReference type="InterPro" id="IPR015943">
    <property type="entry name" value="WD40/YVTN_repeat-like_dom_sf"/>
</dbReference>
<dbReference type="Proteomes" id="UP000002866">
    <property type="component" value="Chromosome 2"/>
</dbReference>
<dbReference type="EMBL" id="HE806317">
    <property type="protein sequence ID" value="CCH59250.1"/>
    <property type="molecule type" value="Genomic_DNA"/>
</dbReference>
<keyword evidence="5" id="KW-0677">Repeat</keyword>
<dbReference type="Gene3D" id="2.130.10.10">
    <property type="entry name" value="YVTN repeat-like/Quinoprotein amine dehydrogenase"/>
    <property type="match status" value="2"/>
</dbReference>
<evidence type="ECO:0000313" key="10">
    <source>
        <dbReference type="Proteomes" id="UP000002866"/>
    </source>
</evidence>
<protein>
    <submittedName>
        <fullName evidence="9">Uncharacterized protein</fullName>
    </submittedName>
</protein>
<evidence type="ECO:0000256" key="6">
    <source>
        <dbReference type="ARBA" id="ARBA00023163"/>
    </source>
</evidence>
<evidence type="ECO:0000256" key="4">
    <source>
        <dbReference type="ARBA" id="ARBA00022574"/>
    </source>
</evidence>
<keyword evidence="6" id="KW-0804">Transcription</keyword>
<dbReference type="KEGG" id="tbl:TBLA_0B04120"/>
<dbReference type="Pfam" id="PF00400">
    <property type="entry name" value="WD40"/>
    <property type="match status" value="1"/>
</dbReference>
<sequence>MTKIHQSYNLSVVSGGKPTLPNSNNSSCSKKTVTCLTPDQANYIVPFNNQIKIYSIDTRQCIKTVKYANNEILSKIFKDVNNLISYIALGDITVEDRGKWDPNKMITILTTKGNVVVLNYKGKLSQDLVTYKLSFEKSGEEILKMFEDKSQNFFKLLTKSPMEKDDSLFHYKLYNFYPSKQESERLVLDRQFENVILSTWSSNEKMLTVMTRKDSKTKMFYVQSIFDVSVNVEFPLSKFVTTSKDKKSSTYTSPIARYVSAMAIDDNGLQLALGFASGVIHVIALDVLQTRILKWHIDTVLSLSFNQDGTYLLSGGWEKVLIFWQLSTNMQQFLPRLNGIIIDSDVVCNNKYYALTLQLTENTSNSDYQLLLLNSSDLISKLSINGPLPVFHSTVKDTIPPLSAFSTKNSTAGNKINSLKKNKGKNIHRTKQDYTTCADINPISKQIYFPHVSSIQAYDFYKNEQVSYQYLSSAVNNSMGKVRSELNIKEPVLMNVKFTKNGTWMITYEVEYPPDNLLSSKELTHVIKFWSKNDDPSSTEWFLKTKVINPHGKSVPITNILASPSVVNNGNAFLTSDNMGGLKYWSFEEYEKNWCLTKLLIGNFNLFNNSVSMAWSKDGSLIFHSFYDKLIILDFDSFKKIESEDDSKFINEFTLDSEIQAIKMSQESKLIIATRTTICILDLLESKIISSFDIYPYVKGIYKNGNFNRLLSCNENTGEIALVINEQLKDDNGENSLRYRSRVIVFNSTLTDKLGVLTHNEYISWIGWNYSNDFVFIDTSSRLGTVSTAVKTEMLDEINREGIFDGLSNSFATELQKLSKAANSSVFIENNKKNAKNIEDDDDEDIALDFINGQKSDKIINMNTFIGMFDNLQNVEMDAFFDRVTRIIT</sequence>
<dbReference type="GO" id="GO:0000462">
    <property type="term" value="P:maturation of SSU-rRNA from tricistronic rRNA transcript (SSU-rRNA, 5.8S rRNA, LSU-rRNA)"/>
    <property type="evidence" value="ECO:0007669"/>
    <property type="project" value="EnsemblFungi"/>
</dbReference>
<dbReference type="InterPro" id="IPR053826">
    <property type="entry name" value="WDR75"/>
</dbReference>
<dbReference type="GO" id="GO:0005777">
    <property type="term" value="C:peroxisome"/>
    <property type="evidence" value="ECO:0007669"/>
    <property type="project" value="EnsemblFungi"/>
</dbReference>
<dbReference type="OrthoDB" id="4096at2759"/>